<gene>
    <name evidence="1" type="ORF">QFC22_000214</name>
</gene>
<name>A0ACC2XMH5_9TREE</name>
<comment type="caution">
    <text evidence="1">The sequence shown here is derived from an EMBL/GenBank/DDBJ whole genome shotgun (WGS) entry which is preliminary data.</text>
</comment>
<keyword evidence="2" id="KW-1185">Reference proteome</keyword>
<protein>
    <submittedName>
        <fullName evidence="1">Uncharacterized protein</fullName>
    </submittedName>
</protein>
<organism evidence="1 2">
    <name type="scientific">Naganishia vaughanmartiniae</name>
    <dbReference type="NCBI Taxonomy" id="1424756"/>
    <lineage>
        <taxon>Eukaryota</taxon>
        <taxon>Fungi</taxon>
        <taxon>Dikarya</taxon>
        <taxon>Basidiomycota</taxon>
        <taxon>Agaricomycotina</taxon>
        <taxon>Tremellomycetes</taxon>
        <taxon>Filobasidiales</taxon>
        <taxon>Filobasidiaceae</taxon>
        <taxon>Naganishia</taxon>
    </lineage>
</organism>
<sequence length="1791" mass="193953">MSEGRVNPPHHGQYLAPTAQRYATSSDSSASTSGTSPTTPTFPPNRDLAPSPVPSTHSSINTVGSGQTQYTVRINPTAGNRVSSRSRQSSKPSTLGMPGLGFPGTVRGVAPMSNGPSNWNELPADRSATYPSNVSRAHHATLPPLTASELPTRTVNLANPLARSGRAPPASGAPVPMRGSHFITPTSMQPMHVVRPAGPAPYGISDAHKLLAAASPPQRPSTSPSSVSTRTVSQSDIGSTRRTSNSEQAYNVTTPRKPSFTNGSLVSASSSSGSTRLTSPPPPMPPPRDMPLPPLPSMSSNSSVQENGTRTGCSSSRYNGERATGVEMQMTSSESNGHGSRPTAGSARPAPRNRDVSAPAAMTSVAKEAETRDWRTTQNGYQLEVILNPKKMSSPPLGGLFSRKAGKSSSSLNSTGGSATRIRNSDAPSEFGVLSRGTTRQVDSMPLAPPATSRNPVSGENQQMEGQHASPNSNGKHSVPPLGLGRPSTAYLASRRSEEVSRHFSGGESSSDFAKSVQGRKSSGGLRALFSRNKSKDRPDDRKTPSPIPPIPVHLPDTQPLATRRRASEDMLRSRKVQPGPPRHEPNPISSNPPVRPLPNSVSDNGITRPPPVIQIATSRLSEGEGRSTTPQPPPSPPTPTAHASQVPASAEPKQLQLQRLPPTVSLHLGDLPQLDLSLGSTFDSLMKSFEFGTRISPTATQKSPLSPKRPHMHSRRRSHSFSEYSHSSSGQSITTRESGARPNKRESNVNSSASLAADLAAYGALELPTPRTEVPPSVSSLSVSDHARTFSGTSSSLSEHSPPRTPGNNEGDPAAIYNSTSSGSADTLHCDASTDSTRVQTLALLDGPSSSASQDKTPRAVRPSLLQQAESQRSMTPILEQDEAKAPEPTFKRADNLSALGLAPSLEIVTPASLLKSVKEEKKTRRIRLPRNSRKVQSQYTQTELAGEIRRILVIFHRASATKSADKAGLIRNELLDCLVEGEKNGFDAGDEAGSAALRAVSIDWLELLLMELKVDQPANERGACLEALSSIMESPVLSARALEDRPQEQAVFRSLMVRIMTYVLEKLSGKGVFHNTLMFAGRMLALESSSAQNSSATYSEIRYPSHLQDLQFKNTRSYMTTLNHTTPVYEAPEEAQAFHFQPGNWLRRWQSDDSELFPAFYKAYHRQLARYLAPALKPSDAENAPLPISVLMQAPGYVHLAAIFATKCQSYINGAVNAVTTTSASSSFTADESAGMRGNVKPPVLETANRRLSELILYLATSKLFIPSSTSAVMECDGIQLWANIIDIWIKYLISRTSLYSPKAVFCLFDLLDVIMMPPTPQLMSPDMSANSKFTLIDIRYLISVVKTILTQTEHHLTLAKCIAFVWTHFDMLCYEAEDREALCLHLLLDPALFERLMLFWSQSVRSYVLRLVVFRLGHISTNASDVANHNMELDVVQLLNASLQKIRARHDEMEPHLIVDERVDTEAYTGPFESAERGIARSRSTITMVDAIDRHPTIEQEATNAEQLLGLVPASPSAETFGGEEEPEVITKPKTPSWFKKSFGKTKKMKRAGLDDSDNESPTFSGRPSLEGPAPPLPKSILKPTTATAKPTTARSNSALFTKFPRDLSTDSQDPARSGSTSSESSSAPSLGVQQASRNHAAAPTSPVQRTFEFELPTASPRSDTFDRPTMPSSPSLIGTSMPPNPIKLPASPHMSRSFSKRSSLLHPMAVSAIDGPFKSAIRKPLVSVLNQQPPYDKRFHPYCIRMLAELEDVRREYDEWWAEDGPGRQDNAPPRLNVAWPFSEDED</sequence>
<dbReference type="EMBL" id="JASBWU010000001">
    <property type="protein sequence ID" value="KAJ9125259.1"/>
    <property type="molecule type" value="Genomic_DNA"/>
</dbReference>
<accession>A0ACC2XMH5</accession>
<proteinExistence type="predicted"/>
<dbReference type="Proteomes" id="UP001243375">
    <property type="component" value="Unassembled WGS sequence"/>
</dbReference>
<reference evidence="1" key="1">
    <citation type="submission" date="2023-04" db="EMBL/GenBank/DDBJ databases">
        <title>Draft Genome sequencing of Naganishia species isolated from polar environments using Oxford Nanopore Technology.</title>
        <authorList>
            <person name="Leo P."/>
            <person name="Venkateswaran K."/>
        </authorList>
    </citation>
    <scope>NUCLEOTIDE SEQUENCE</scope>
    <source>
        <strain evidence="1">MNA-CCFEE 5425</strain>
    </source>
</reference>
<evidence type="ECO:0000313" key="2">
    <source>
        <dbReference type="Proteomes" id="UP001243375"/>
    </source>
</evidence>
<evidence type="ECO:0000313" key="1">
    <source>
        <dbReference type="EMBL" id="KAJ9125259.1"/>
    </source>
</evidence>